<feature type="region of interest" description="Disordered" evidence="1">
    <location>
        <begin position="1"/>
        <end position="26"/>
    </location>
</feature>
<feature type="domain" description="CoA carboxyltransferase C-terminal" evidence="3">
    <location>
        <begin position="239"/>
        <end position="498"/>
    </location>
</feature>
<name>A0ABS4M718_9ACTN</name>
<evidence type="ECO:0000256" key="1">
    <source>
        <dbReference type="SAM" id="MobiDB-lite"/>
    </source>
</evidence>
<evidence type="ECO:0000259" key="3">
    <source>
        <dbReference type="PROSITE" id="PS50989"/>
    </source>
</evidence>
<dbReference type="RefSeq" id="WP_079146610.1">
    <property type="nucleotide sequence ID" value="NZ_CP016279.1"/>
</dbReference>
<dbReference type="EC" id="6.4.1.2" evidence="4"/>
<sequence>MTELPTAAPPGPAGTGGGPSGRQALAEENPRDPLIRLARLLDEGSLTVVHDSDAISTAVASGRVHGVDVIAFCTDARVMGGAVGFDECRRIADAIDLALRESRPVIGLWHSGGAKLADGIEAMDGIGRIFAATVRASGRIPQISVVLGAAAGGAAYGPALTDVVVMAPAGRIFVTGPDVVRSVTGEQIDMEGLGGTEAHGRKSGVTHIVADSEEDAYARTRHVTSLLAVPGKVDLEAVGPDRDLRALLPSSPRRAYDVRPLVTGILDTDPGYPGGGTSERGSFEEFHAKWAPNVVTGLGRLAGQTVGVVANNPLRKGGCLDSLSAEKAARFVRLCDSMGVPLLSLIDVPGYLPGVAQEWGGVVRRGAKLLYAFAEAVVPRVSVVTRKSYGGAYIAMNSRSLGATKVFAWPDAEVAVMGAESAVGILHRKALAAAPEAEREELRARLVEEQKRLAGGVDRGLALGVIDEVIAPARTRAAVAEVFAAEPCRRGTHGNIPL</sequence>
<proteinExistence type="predicted"/>
<dbReference type="EMBL" id="JAGGLP010000030">
    <property type="protein sequence ID" value="MBP2055464.1"/>
    <property type="molecule type" value="Genomic_DNA"/>
</dbReference>
<dbReference type="InterPro" id="IPR011762">
    <property type="entry name" value="COA_CT_N"/>
</dbReference>
<dbReference type="GO" id="GO:0003989">
    <property type="term" value="F:acetyl-CoA carboxylase activity"/>
    <property type="evidence" value="ECO:0007669"/>
    <property type="project" value="UniProtKB-EC"/>
</dbReference>
<dbReference type="PANTHER" id="PTHR43842:SF2">
    <property type="entry name" value="PROPIONYL-COA CARBOXYLASE BETA CHAIN, MITOCHONDRIAL"/>
    <property type="match status" value="1"/>
</dbReference>
<keyword evidence="5" id="KW-1185">Reference proteome</keyword>
<dbReference type="SUPFAM" id="SSF52096">
    <property type="entry name" value="ClpP/crotonase"/>
    <property type="match status" value="2"/>
</dbReference>
<accession>A0ABS4M718</accession>
<dbReference type="InterPro" id="IPR029045">
    <property type="entry name" value="ClpP/crotonase-like_dom_sf"/>
</dbReference>
<organism evidence="4 5">
    <name type="scientific">Streptomyces griseochromogenes</name>
    <dbReference type="NCBI Taxonomy" id="68214"/>
    <lineage>
        <taxon>Bacteria</taxon>
        <taxon>Bacillati</taxon>
        <taxon>Actinomycetota</taxon>
        <taxon>Actinomycetes</taxon>
        <taxon>Kitasatosporales</taxon>
        <taxon>Streptomycetaceae</taxon>
        <taxon>Streptomyces</taxon>
    </lineage>
</organism>
<evidence type="ECO:0000259" key="2">
    <source>
        <dbReference type="PROSITE" id="PS50980"/>
    </source>
</evidence>
<dbReference type="Pfam" id="PF01039">
    <property type="entry name" value="Carboxyl_trans"/>
    <property type="match status" value="1"/>
</dbReference>
<comment type="caution">
    <text evidence="4">The sequence shown here is derived from an EMBL/GenBank/DDBJ whole genome shotgun (WGS) entry which is preliminary data.</text>
</comment>
<evidence type="ECO:0000313" key="5">
    <source>
        <dbReference type="Proteomes" id="UP001519309"/>
    </source>
</evidence>
<dbReference type="GO" id="GO:0016740">
    <property type="term" value="F:transferase activity"/>
    <property type="evidence" value="ECO:0007669"/>
    <property type="project" value="UniProtKB-KW"/>
</dbReference>
<dbReference type="InterPro" id="IPR051047">
    <property type="entry name" value="AccD/PCCB"/>
</dbReference>
<dbReference type="GO" id="GO:0004658">
    <property type="term" value="F:propionyl-CoA carboxylase activity"/>
    <property type="evidence" value="ECO:0007669"/>
    <property type="project" value="UniProtKB-EC"/>
</dbReference>
<dbReference type="Gene3D" id="3.90.226.10">
    <property type="entry name" value="2-enoyl-CoA Hydratase, Chain A, domain 1"/>
    <property type="match status" value="2"/>
</dbReference>
<dbReference type="InterPro" id="IPR011763">
    <property type="entry name" value="COA_CT_C"/>
</dbReference>
<dbReference type="PROSITE" id="PS50989">
    <property type="entry name" value="COA_CT_CTER"/>
    <property type="match status" value="1"/>
</dbReference>
<dbReference type="PANTHER" id="PTHR43842">
    <property type="entry name" value="PROPIONYL-COA CARBOXYLASE BETA CHAIN"/>
    <property type="match status" value="1"/>
</dbReference>
<dbReference type="InterPro" id="IPR034733">
    <property type="entry name" value="AcCoA_carboxyl_beta"/>
</dbReference>
<gene>
    <name evidence="4" type="ORF">J2Z21_008478</name>
</gene>
<reference evidence="4 5" key="1">
    <citation type="submission" date="2021-03" db="EMBL/GenBank/DDBJ databases">
        <title>Genomic Encyclopedia of Type Strains, Phase IV (KMG-IV): sequencing the most valuable type-strain genomes for metagenomic binning, comparative biology and taxonomic classification.</title>
        <authorList>
            <person name="Goeker M."/>
        </authorList>
    </citation>
    <scope>NUCLEOTIDE SEQUENCE [LARGE SCALE GENOMIC DNA]</scope>
    <source>
        <strain evidence="4 5">DSM 40499</strain>
    </source>
</reference>
<feature type="domain" description="CoA carboxyltransferase N-terminal" evidence="2">
    <location>
        <begin position="1"/>
        <end position="239"/>
    </location>
</feature>
<keyword evidence="4" id="KW-0808">Transferase</keyword>
<evidence type="ECO:0000313" key="4">
    <source>
        <dbReference type="EMBL" id="MBP2055464.1"/>
    </source>
</evidence>
<dbReference type="Proteomes" id="UP001519309">
    <property type="component" value="Unassembled WGS sequence"/>
</dbReference>
<protein>
    <submittedName>
        <fullName evidence="4">Acetyl-CoA/propionyl-CoA carboxylase carboxyl transferase subunit</fullName>
        <ecNumber evidence="4">6.4.1.2</ecNumber>
        <ecNumber evidence="4">6.4.1.3</ecNumber>
    </submittedName>
</protein>
<dbReference type="PROSITE" id="PS50980">
    <property type="entry name" value="COA_CT_NTER"/>
    <property type="match status" value="1"/>
</dbReference>
<keyword evidence="4" id="KW-0436">Ligase</keyword>
<dbReference type="EC" id="6.4.1.3" evidence="4"/>